<comment type="caution">
    <text evidence="4">The sequence shown here is derived from an EMBL/GenBank/DDBJ whole genome shotgun (WGS) entry which is preliminary data.</text>
</comment>
<evidence type="ECO:0000259" key="3">
    <source>
        <dbReference type="PROSITE" id="PS50234"/>
    </source>
</evidence>
<keyword evidence="2" id="KW-1133">Transmembrane helix</keyword>
<proteinExistence type="predicted"/>
<dbReference type="Pfam" id="PF00092">
    <property type="entry name" value="VWA"/>
    <property type="match status" value="1"/>
</dbReference>
<dbReference type="SUPFAM" id="SSF52317">
    <property type="entry name" value="Class I glutamine amidotransferase-like"/>
    <property type="match status" value="1"/>
</dbReference>
<feature type="transmembrane region" description="Helical" evidence="2">
    <location>
        <begin position="45"/>
        <end position="63"/>
    </location>
</feature>
<dbReference type="SUPFAM" id="SSF53300">
    <property type="entry name" value="vWA-like"/>
    <property type="match status" value="2"/>
</dbReference>
<name>A0ABS1JGU6_9BACL</name>
<dbReference type="RefSeq" id="WP_201637792.1">
    <property type="nucleotide sequence ID" value="NZ_JAEQNB010000007.1"/>
</dbReference>
<dbReference type="SMART" id="SM00327">
    <property type="entry name" value="VWA"/>
    <property type="match status" value="2"/>
</dbReference>
<dbReference type="PANTHER" id="PTHR37947">
    <property type="entry name" value="BLL2462 PROTEIN"/>
    <property type="match status" value="1"/>
</dbReference>
<feature type="region of interest" description="Disordered" evidence="1">
    <location>
        <begin position="851"/>
        <end position="913"/>
    </location>
</feature>
<organism evidence="4 5">
    <name type="scientific">Tumebacillus amylolyticus</name>
    <dbReference type="NCBI Taxonomy" id="2801339"/>
    <lineage>
        <taxon>Bacteria</taxon>
        <taxon>Bacillati</taxon>
        <taxon>Bacillota</taxon>
        <taxon>Bacilli</taxon>
        <taxon>Bacillales</taxon>
        <taxon>Alicyclobacillaceae</taxon>
        <taxon>Tumebacillus</taxon>
    </lineage>
</organism>
<dbReference type="PANTHER" id="PTHR37947:SF2">
    <property type="entry name" value="VON WILLEBRAND FACTOR TYPE A"/>
    <property type="match status" value="1"/>
</dbReference>
<feature type="domain" description="VWFA" evidence="3">
    <location>
        <begin position="408"/>
        <end position="572"/>
    </location>
</feature>
<keyword evidence="5" id="KW-1185">Reference proteome</keyword>
<feature type="transmembrane region" description="Helical" evidence="2">
    <location>
        <begin position="6"/>
        <end position="25"/>
    </location>
</feature>
<dbReference type="Gene3D" id="3.40.50.410">
    <property type="entry name" value="von Willebrand factor, type A domain"/>
    <property type="match status" value="1"/>
</dbReference>
<evidence type="ECO:0000313" key="5">
    <source>
        <dbReference type="Proteomes" id="UP000602284"/>
    </source>
</evidence>
<protein>
    <submittedName>
        <fullName evidence="4">VWA domain-containing protein</fullName>
    </submittedName>
</protein>
<dbReference type="Pfam" id="PF07090">
    <property type="entry name" value="GATase1_like"/>
    <property type="match status" value="1"/>
</dbReference>
<dbReference type="Gene3D" id="3.40.50.880">
    <property type="match status" value="2"/>
</dbReference>
<sequence>MGFSTMHPWVLLALLPAGYTIYRWYRDERRLHGARKKTVAVLRSLLFLFLTLAVAGTALLAPVTQQAAVFVIDESKSIDSPKEAVAFLRAAVESKKPDDGYAVLGLGERPSVEYPLTQQVRSNLELSGITNPNYTNLASGLRLAEGLVEPGYRPRVVLLTDGEQNVGDAVAEAAFLKQRGVLVDVAPLKRDVTREVLVHSASTPTTLYQGESFALKTTLESTLDTTAELRIYEDNRLVSTQNVALQKGENPFSLPLKSEQPGFHRYKVEVQSADDSISANNTAYAFGEVAGRPSVLILEGTPGDAKSLTSALQASGLQYEVRPGTSAPENLEDFRRYAAVVLANVSGTDLPEHVQQLLEIAVRDFGVGLMMTGGQDSFGLGGYFGTPVEKALPVYMDIRSKKEIPSLGLVLVIDHSGSMDGQKMELAKEAARRAAQMLTPQDTLGVLAFDDQPYWVVEPAHVTDVKGIQDTVSSIRAAGGTSIYPALVAAYDRLKTVEAKRKHIILLTDGQSPNGAYDSITGMMNDSAITMSTVAVGADADQTLLKSLAEKAKGRFYSTTDSQNVPQIFSKETALAGKTYIQDQPFTPLIGTGGDLAPLFANGLPQINAHIATTAKETADTVLANPSGEPLLVRWQYGLGRAVAWTSDAKGVWSNQWAAWDGSSAVWNQLMTWLLPQYQAGDLDVRTGIAGSQGQVEVQLKQPLANGAVLKAKVIGTDLNEQEIPLLLQAPGRYTGDFSSATPGTYMVTVNEQAGETVLHSSTTGVSVPYSPEYSLPKNGSDIIARIAEAGGGEVLEDPEDVFRDNLPSKWQRRDLSMVLLWLATLLWPFDIAIRRVSLTWKWKLARRTGGGASALVPSGSKPTAKPMSKPLPTNSHPPTSSNPSTTVPPSTPTTHAPTSDTISKLLEKKRKK</sequence>
<dbReference type="InterPro" id="IPR029062">
    <property type="entry name" value="Class_I_gatase-like"/>
</dbReference>
<gene>
    <name evidence="4" type="ORF">JJB07_19535</name>
</gene>
<dbReference type="InterPro" id="IPR036465">
    <property type="entry name" value="vWFA_dom_sf"/>
</dbReference>
<evidence type="ECO:0000256" key="1">
    <source>
        <dbReference type="SAM" id="MobiDB-lite"/>
    </source>
</evidence>
<dbReference type="CDD" id="cd00198">
    <property type="entry name" value="vWFA"/>
    <property type="match status" value="1"/>
</dbReference>
<evidence type="ECO:0000256" key="2">
    <source>
        <dbReference type="SAM" id="Phobius"/>
    </source>
</evidence>
<dbReference type="EMBL" id="JAEQNB010000007">
    <property type="protein sequence ID" value="MBL0388798.1"/>
    <property type="molecule type" value="Genomic_DNA"/>
</dbReference>
<reference evidence="4 5" key="1">
    <citation type="submission" date="2021-01" db="EMBL/GenBank/DDBJ databases">
        <title>Tumebacillus sp. strain ITR2 16S ribosomal RNA gene Genome sequencing and assembly.</title>
        <authorList>
            <person name="Kang M."/>
        </authorList>
    </citation>
    <scope>NUCLEOTIDE SEQUENCE [LARGE SCALE GENOMIC DNA]</scope>
    <source>
        <strain evidence="4 5">ITR2</strain>
    </source>
</reference>
<dbReference type="Proteomes" id="UP000602284">
    <property type="component" value="Unassembled WGS sequence"/>
</dbReference>
<dbReference type="InterPro" id="IPR010768">
    <property type="entry name" value="GATase1-like"/>
</dbReference>
<accession>A0ABS1JGU6</accession>
<dbReference type="PROSITE" id="PS50234">
    <property type="entry name" value="VWFA"/>
    <property type="match status" value="1"/>
</dbReference>
<dbReference type="Pfam" id="PF13519">
    <property type="entry name" value="VWA_2"/>
    <property type="match status" value="1"/>
</dbReference>
<feature type="compositionally biased region" description="Low complexity" evidence="1">
    <location>
        <begin position="871"/>
        <end position="902"/>
    </location>
</feature>
<keyword evidence="2" id="KW-0812">Transmembrane</keyword>
<dbReference type="InterPro" id="IPR002035">
    <property type="entry name" value="VWF_A"/>
</dbReference>
<keyword evidence="2" id="KW-0472">Membrane</keyword>
<evidence type="ECO:0000313" key="4">
    <source>
        <dbReference type="EMBL" id="MBL0388798.1"/>
    </source>
</evidence>